<accession>A0ABQ9XAP5</accession>
<evidence type="ECO:0000313" key="2">
    <source>
        <dbReference type="Proteomes" id="UP001281761"/>
    </source>
</evidence>
<dbReference type="Proteomes" id="UP001281761">
    <property type="component" value="Unassembled WGS sequence"/>
</dbReference>
<keyword evidence="2" id="KW-1185">Reference proteome</keyword>
<dbReference type="EMBL" id="JARBJD010000179">
    <property type="protein sequence ID" value="KAK2948300.1"/>
    <property type="molecule type" value="Genomic_DNA"/>
</dbReference>
<evidence type="ECO:0000313" key="1">
    <source>
        <dbReference type="EMBL" id="KAK2948300.1"/>
    </source>
</evidence>
<sequence length="237" mass="27111">MSCIGITRISLFPHLRIAVYSLKALYRVIQPNPPALTHLPSPIFPSSSPHQQYSGFPFLAALTKKLRIISVHIRSTSHLLLSRTVRIVTTAKRVERHPPAVRTCCTDDTDRHHTHPHIQHSFWQPKMSPADEERRDTIFLHVFLFLCAESQAQLLSSFNTFIRSQILDAHRSHDRIVEWLVEMTIANSVNTPVTLLTEMRNVAEFLFFINPTTHSIVATSSYVSPFEVSIVEKLKWA</sequence>
<organism evidence="1 2">
    <name type="scientific">Blattamonas nauphoetae</name>
    <dbReference type="NCBI Taxonomy" id="2049346"/>
    <lineage>
        <taxon>Eukaryota</taxon>
        <taxon>Metamonada</taxon>
        <taxon>Preaxostyla</taxon>
        <taxon>Oxymonadida</taxon>
        <taxon>Blattamonas</taxon>
    </lineage>
</organism>
<protein>
    <submittedName>
        <fullName evidence="1">Uncharacterized protein</fullName>
    </submittedName>
</protein>
<reference evidence="1 2" key="1">
    <citation type="journal article" date="2022" name="bioRxiv">
        <title>Genomics of Preaxostyla Flagellates Illuminates Evolutionary Transitions and the Path Towards Mitochondrial Loss.</title>
        <authorList>
            <person name="Novak L.V.F."/>
            <person name="Treitli S.C."/>
            <person name="Pyrih J."/>
            <person name="Halakuc P."/>
            <person name="Pipaliya S.V."/>
            <person name="Vacek V."/>
            <person name="Brzon O."/>
            <person name="Soukal P."/>
            <person name="Eme L."/>
            <person name="Dacks J.B."/>
            <person name="Karnkowska A."/>
            <person name="Elias M."/>
            <person name="Hampl V."/>
        </authorList>
    </citation>
    <scope>NUCLEOTIDE SEQUENCE [LARGE SCALE GENOMIC DNA]</scope>
    <source>
        <strain evidence="1">NAU3</strain>
        <tissue evidence="1">Gut</tissue>
    </source>
</reference>
<proteinExistence type="predicted"/>
<comment type="caution">
    <text evidence="1">The sequence shown here is derived from an EMBL/GenBank/DDBJ whole genome shotgun (WGS) entry which is preliminary data.</text>
</comment>
<gene>
    <name evidence="1" type="ORF">BLNAU_16749</name>
</gene>
<name>A0ABQ9XAP5_9EUKA</name>